<dbReference type="Pfam" id="PF00069">
    <property type="entry name" value="Pkinase"/>
    <property type="match status" value="1"/>
</dbReference>
<dbReference type="Gene3D" id="1.10.510.10">
    <property type="entry name" value="Transferase(Phosphotransferase) domain 1"/>
    <property type="match status" value="1"/>
</dbReference>
<dbReference type="PANTHER" id="PTHR48013">
    <property type="entry name" value="DUAL SPECIFICITY MITOGEN-ACTIVATED PROTEIN KINASE KINASE 5-RELATED"/>
    <property type="match status" value="1"/>
</dbReference>
<evidence type="ECO:0000256" key="1">
    <source>
        <dbReference type="ARBA" id="ARBA00022679"/>
    </source>
</evidence>
<feature type="domain" description="Protein kinase" evidence="7">
    <location>
        <begin position="1"/>
        <end position="156"/>
    </location>
</feature>
<evidence type="ECO:0000256" key="3">
    <source>
        <dbReference type="ARBA" id="ARBA00022777"/>
    </source>
</evidence>
<dbReference type="SMART" id="SM00220">
    <property type="entry name" value="S_TKc"/>
    <property type="match status" value="1"/>
</dbReference>
<keyword evidence="1" id="KW-0808">Transferase</keyword>
<dbReference type="RefSeq" id="XP_014665640.1">
    <property type="nucleotide sequence ID" value="XM_014810154.1"/>
</dbReference>
<evidence type="ECO:0000256" key="2">
    <source>
        <dbReference type="ARBA" id="ARBA00022741"/>
    </source>
</evidence>
<sequence length="189" mass="21441">MPSVSPPSMPPYSCESHQVVKALHDLHTKLRVIHRDVKPSNILMNRASQVKMCDFGISGQLVDSLAKTVDAGCKPYMAPERINPPRDYKGYDIKSDVWSLGISMVCTQSNVLNSASFLCIICTYWDFFTRETQQYCLQKLYKDRLNYVQLLQHPFIKKHQDTDQGDVVTFVNEVLDFMEQDSAAQAAAS</sequence>
<dbReference type="SUPFAM" id="SSF56112">
    <property type="entry name" value="Protein kinase-like (PK-like)"/>
    <property type="match status" value="1"/>
</dbReference>
<name>A0ABM1E0B9_PRICU</name>
<dbReference type="InterPro" id="IPR011009">
    <property type="entry name" value="Kinase-like_dom_sf"/>
</dbReference>
<gene>
    <name evidence="9" type="primary">LOC106807720</name>
</gene>
<dbReference type="EC" id="2.7.12.2" evidence="6"/>
<comment type="similarity">
    <text evidence="5">Belongs to the protein kinase superfamily. STE Ser/Thr protein kinase family. MAP kinase kinase subfamily.</text>
</comment>
<dbReference type="InterPro" id="IPR008271">
    <property type="entry name" value="Ser/Thr_kinase_AS"/>
</dbReference>
<dbReference type="PROSITE" id="PS50011">
    <property type="entry name" value="PROTEIN_KINASE_DOM"/>
    <property type="match status" value="1"/>
</dbReference>
<evidence type="ECO:0000256" key="4">
    <source>
        <dbReference type="ARBA" id="ARBA00022840"/>
    </source>
</evidence>
<keyword evidence="2" id="KW-0547">Nucleotide-binding</keyword>
<proteinExistence type="inferred from homology"/>
<organism evidence="8 9">
    <name type="scientific">Priapulus caudatus</name>
    <name type="common">Priapulid worm</name>
    <dbReference type="NCBI Taxonomy" id="37621"/>
    <lineage>
        <taxon>Eukaryota</taxon>
        <taxon>Metazoa</taxon>
        <taxon>Ecdysozoa</taxon>
        <taxon>Scalidophora</taxon>
        <taxon>Priapulida</taxon>
        <taxon>Priapulimorpha</taxon>
        <taxon>Priapulimorphida</taxon>
        <taxon>Priapulidae</taxon>
        <taxon>Priapulus</taxon>
    </lineage>
</organism>
<dbReference type="Proteomes" id="UP000695022">
    <property type="component" value="Unplaced"/>
</dbReference>
<keyword evidence="4" id="KW-0067">ATP-binding</keyword>
<evidence type="ECO:0000256" key="6">
    <source>
        <dbReference type="ARBA" id="ARBA00038999"/>
    </source>
</evidence>
<dbReference type="PROSITE" id="PS00108">
    <property type="entry name" value="PROTEIN_KINASE_ST"/>
    <property type="match status" value="1"/>
</dbReference>
<protein>
    <recommendedName>
        <fullName evidence="6">mitogen-activated protein kinase kinase</fullName>
        <ecNumber evidence="6">2.7.12.2</ecNumber>
    </recommendedName>
</protein>
<keyword evidence="8" id="KW-1185">Reference proteome</keyword>
<evidence type="ECO:0000259" key="7">
    <source>
        <dbReference type="PROSITE" id="PS50011"/>
    </source>
</evidence>
<dbReference type="InterPro" id="IPR000719">
    <property type="entry name" value="Prot_kinase_dom"/>
</dbReference>
<dbReference type="PANTHER" id="PTHR48013:SF11">
    <property type="entry name" value="LICORNE"/>
    <property type="match status" value="1"/>
</dbReference>
<reference evidence="9" key="1">
    <citation type="submission" date="2025-08" db="UniProtKB">
        <authorList>
            <consortium name="RefSeq"/>
        </authorList>
    </citation>
    <scope>IDENTIFICATION</scope>
</reference>
<keyword evidence="3" id="KW-0418">Kinase</keyword>
<evidence type="ECO:0000313" key="8">
    <source>
        <dbReference type="Proteomes" id="UP000695022"/>
    </source>
</evidence>
<dbReference type="GeneID" id="106807720"/>
<evidence type="ECO:0000256" key="5">
    <source>
        <dbReference type="ARBA" id="ARBA00038035"/>
    </source>
</evidence>
<evidence type="ECO:0000313" key="9">
    <source>
        <dbReference type="RefSeq" id="XP_014665640.1"/>
    </source>
</evidence>
<accession>A0ABM1E0B9</accession>